<evidence type="ECO:0000256" key="11">
    <source>
        <dbReference type="ARBA" id="ARBA00023268"/>
    </source>
</evidence>
<dbReference type="CDD" id="cd01080">
    <property type="entry name" value="NAD_bind_m-THF_DH_Cyclohyd"/>
    <property type="match status" value="1"/>
</dbReference>
<dbReference type="Gene3D" id="3.40.50.10860">
    <property type="entry name" value="Leucine Dehydrogenase, chain A, domain 1"/>
    <property type="match status" value="1"/>
</dbReference>
<dbReference type="FunFam" id="3.40.50.720:FF:000094">
    <property type="entry name" value="Bifunctional protein FolD"/>
    <property type="match status" value="1"/>
</dbReference>
<dbReference type="InterPro" id="IPR020630">
    <property type="entry name" value="THF_DH/CycHdrlase_cat_dom"/>
</dbReference>
<dbReference type="HAMAP" id="MF_01576">
    <property type="entry name" value="THF_DHG_CYH"/>
    <property type="match status" value="1"/>
</dbReference>
<dbReference type="InterPro" id="IPR020867">
    <property type="entry name" value="THF_DH/CycHdrlase_CS"/>
</dbReference>
<keyword evidence="6 12" id="KW-0378">Hydrolase</keyword>
<evidence type="ECO:0000256" key="3">
    <source>
        <dbReference type="ARBA" id="ARBA00022563"/>
    </source>
</evidence>
<dbReference type="AlphaFoldDB" id="A0A9X1V926"/>
<dbReference type="Proteomes" id="UP001139263">
    <property type="component" value="Unassembled WGS sequence"/>
</dbReference>
<evidence type="ECO:0000256" key="9">
    <source>
        <dbReference type="ARBA" id="ARBA00023102"/>
    </source>
</evidence>
<dbReference type="GO" id="GO:0004488">
    <property type="term" value="F:methylenetetrahydrofolate dehydrogenase (NADP+) activity"/>
    <property type="evidence" value="ECO:0007669"/>
    <property type="project" value="UniProtKB-UniRule"/>
</dbReference>
<dbReference type="PANTHER" id="PTHR48099">
    <property type="entry name" value="C-1-TETRAHYDROFOLATE SYNTHASE, CYTOPLASMIC-RELATED"/>
    <property type="match status" value="1"/>
</dbReference>
<dbReference type="EMBL" id="JALBUF010000003">
    <property type="protein sequence ID" value="MCI0183139.1"/>
    <property type="molecule type" value="Genomic_DNA"/>
</dbReference>
<evidence type="ECO:0000313" key="15">
    <source>
        <dbReference type="EMBL" id="MCI0183139.1"/>
    </source>
</evidence>
<dbReference type="Pfam" id="PF00763">
    <property type="entry name" value="THF_DHG_CYH"/>
    <property type="match status" value="1"/>
</dbReference>
<dbReference type="NCBIfam" id="NF008058">
    <property type="entry name" value="PRK10792.1"/>
    <property type="match status" value="1"/>
</dbReference>
<evidence type="ECO:0000256" key="4">
    <source>
        <dbReference type="ARBA" id="ARBA00022605"/>
    </source>
</evidence>
<evidence type="ECO:0000256" key="8">
    <source>
        <dbReference type="ARBA" id="ARBA00023002"/>
    </source>
</evidence>
<keyword evidence="8 12" id="KW-0560">Oxidoreductase</keyword>
<dbReference type="GO" id="GO:0009086">
    <property type="term" value="P:methionine biosynthetic process"/>
    <property type="evidence" value="ECO:0007669"/>
    <property type="project" value="UniProtKB-KW"/>
</dbReference>
<sequence>MAQLIDGKQWALVSREETAKTVSDLKTNGFTPGLVVILLGEHPASMSYVKGKDKAATAVGIHSELIQLPTSTTEAALLQLIERLNHDDRYHGILVQLPLPQHMNEETVIRAISPQKDVDGFHPLNVGALTSGLPGFIPCTPLGVMKLLAYEGISVEGKNAVVIGRSNIVGKPMAQLLLRANATVTICHSKTHNLASFTREADLLIAAIGRPNFITGDIVKPGATVIDVGINRVDGKLCGDVEFSTVDHVAGFLTPVPGGVGPMTIAMLLHNTVEAAMLMANMDTDKAL</sequence>
<feature type="domain" description="Tetrahydrofolate dehydrogenase/cyclohydrolase NAD(P)-binding" evidence="14">
    <location>
        <begin position="138"/>
        <end position="277"/>
    </location>
</feature>
<dbReference type="FunFam" id="3.40.50.10860:FF:000005">
    <property type="entry name" value="C-1-tetrahydrofolate synthase, cytoplasmic, putative"/>
    <property type="match status" value="1"/>
</dbReference>
<proteinExistence type="inferred from homology"/>
<keyword evidence="7 12" id="KW-0521">NADP</keyword>
<evidence type="ECO:0000256" key="1">
    <source>
        <dbReference type="ARBA" id="ARBA00004777"/>
    </source>
</evidence>
<dbReference type="PANTHER" id="PTHR48099:SF5">
    <property type="entry name" value="C-1-TETRAHYDROFOLATE SYNTHASE, CYTOPLASMIC"/>
    <property type="match status" value="1"/>
</dbReference>
<dbReference type="PRINTS" id="PR00085">
    <property type="entry name" value="THFDHDRGNASE"/>
</dbReference>
<evidence type="ECO:0000259" key="14">
    <source>
        <dbReference type="Pfam" id="PF02882"/>
    </source>
</evidence>
<dbReference type="EC" id="3.5.4.9" evidence="12"/>
<evidence type="ECO:0000313" key="16">
    <source>
        <dbReference type="Proteomes" id="UP001139263"/>
    </source>
</evidence>
<dbReference type="RefSeq" id="WP_241713015.1">
    <property type="nucleotide sequence ID" value="NZ_JALBUF010000003.1"/>
</dbReference>
<dbReference type="GO" id="GO:0005829">
    <property type="term" value="C:cytosol"/>
    <property type="evidence" value="ECO:0007669"/>
    <property type="project" value="TreeGrafter"/>
</dbReference>
<keyword evidence="11 12" id="KW-0511">Multifunctional enzyme</keyword>
<organism evidence="15 16">
    <name type="scientific">Sulfoacidibacillus ferrooxidans</name>
    <dbReference type="NCBI Taxonomy" id="2005001"/>
    <lineage>
        <taxon>Bacteria</taxon>
        <taxon>Bacillati</taxon>
        <taxon>Bacillota</taxon>
        <taxon>Bacilli</taxon>
        <taxon>Bacillales</taxon>
        <taxon>Alicyclobacillaceae</taxon>
        <taxon>Sulfoacidibacillus</taxon>
    </lineage>
</organism>
<comment type="catalytic activity">
    <reaction evidence="12">
        <text>(6R)-5,10-methenyltetrahydrofolate + H2O = (6R)-10-formyltetrahydrofolate + H(+)</text>
        <dbReference type="Rhea" id="RHEA:23700"/>
        <dbReference type="ChEBI" id="CHEBI:15377"/>
        <dbReference type="ChEBI" id="CHEBI:15378"/>
        <dbReference type="ChEBI" id="CHEBI:57455"/>
        <dbReference type="ChEBI" id="CHEBI:195366"/>
        <dbReference type="EC" id="3.5.4.9"/>
    </reaction>
</comment>
<feature type="domain" description="Tetrahydrofolate dehydrogenase/cyclohydrolase catalytic" evidence="13">
    <location>
        <begin position="5"/>
        <end position="119"/>
    </location>
</feature>
<reference evidence="15" key="1">
    <citation type="submission" date="2022-03" db="EMBL/GenBank/DDBJ databases">
        <title>Draft Genome Sequence of Firmicute Strain S0AB, a Heterotrophic Iron/Sulfur-Oxidizing Extreme Acidophile.</title>
        <authorList>
            <person name="Vergara E."/>
            <person name="Pakostova E."/>
            <person name="Johnson D.B."/>
            <person name="Holmes D.S."/>
        </authorList>
    </citation>
    <scope>NUCLEOTIDE SEQUENCE</scope>
    <source>
        <strain evidence="15">S0AB</strain>
    </source>
</reference>
<gene>
    <name evidence="12 15" type="primary">folD</name>
    <name evidence="15" type="ORF">MM817_01409</name>
</gene>
<comment type="similarity">
    <text evidence="12">Belongs to the tetrahydrofolate dehydrogenase/cyclohydrolase family.</text>
</comment>
<dbReference type="GO" id="GO:0004477">
    <property type="term" value="F:methenyltetrahydrofolate cyclohydrolase activity"/>
    <property type="evidence" value="ECO:0007669"/>
    <property type="project" value="UniProtKB-UniRule"/>
</dbReference>
<dbReference type="GO" id="GO:0000105">
    <property type="term" value="P:L-histidine biosynthetic process"/>
    <property type="evidence" value="ECO:0007669"/>
    <property type="project" value="UniProtKB-KW"/>
</dbReference>
<dbReference type="InterPro" id="IPR046346">
    <property type="entry name" value="Aminoacid_DH-like_N_sf"/>
</dbReference>
<comment type="function">
    <text evidence="12">Catalyzes the oxidation of 5,10-methylenetetrahydrofolate to 5,10-methenyltetrahydrofolate and then the hydrolysis of 5,10-methenyltetrahydrofolate to 10-formyltetrahydrofolate.</text>
</comment>
<evidence type="ECO:0000259" key="13">
    <source>
        <dbReference type="Pfam" id="PF00763"/>
    </source>
</evidence>
<evidence type="ECO:0000256" key="7">
    <source>
        <dbReference type="ARBA" id="ARBA00022857"/>
    </source>
</evidence>
<accession>A0A9X1V926</accession>
<dbReference type="NCBIfam" id="NF010783">
    <property type="entry name" value="PRK14186.1"/>
    <property type="match status" value="1"/>
</dbReference>
<dbReference type="Gene3D" id="3.40.50.720">
    <property type="entry name" value="NAD(P)-binding Rossmann-like Domain"/>
    <property type="match status" value="1"/>
</dbReference>
<evidence type="ECO:0000256" key="5">
    <source>
        <dbReference type="ARBA" id="ARBA00022755"/>
    </source>
</evidence>
<dbReference type="SUPFAM" id="SSF53223">
    <property type="entry name" value="Aminoacid dehydrogenase-like, N-terminal domain"/>
    <property type="match status" value="1"/>
</dbReference>
<dbReference type="GO" id="GO:0035999">
    <property type="term" value="P:tetrahydrofolate interconversion"/>
    <property type="evidence" value="ECO:0007669"/>
    <property type="project" value="UniProtKB-UniRule"/>
</dbReference>
<keyword evidence="10 12" id="KW-0486">Methionine biosynthesis</keyword>
<dbReference type="InterPro" id="IPR000672">
    <property type="entry name" value="THF_DH/CycHdrlase"/>
</dbReference>
<keyword evidence="16" id="KW-1185">Reference proteome</keyword>
<comment type="subunit">
    <text evidence="2 12">Homodimer.</text>
</comment>
<dbReference type="EC" id="1.5.1.5" evidence="12"/>
<evidence type="ECO:0000256" key="10">
    <source>
        <dbReference type="ARBA" id="ARBA00023167"/>
    </source>
</evidence>
<feature type="binding site" evidence="12">
    <location>
        <begin position="164"/>
        <end position="166"/>
    </location>
    <ligand>
        <name>NADP(+)</name>
        <dbReference type="ChEBI" id="CHEBI:58349"/>
    </ligand>
</feature>
<dbReference type="PROSITE" id="PS00767">
    <property type="entry name" value="THF_DHG_CYH_2"/>
    <property type="match status" value="1"/>
</dbReference>
<evidence type="ECO:0000256" key="2">
    <source>
        <dbReference type="ARBA" id="ARBA00011738"/>
    </source>
</evidence>
<name>A0A9X1V926_9BACL</name>
<dbReference type="GO" id="GO:0006164">
    <property type="term" value="P:purine nucleotide biosynthetic process"/>
    <property type="evidence" value="ECO:0007669"/>
    <property type="project" value="UniProtKB-KW"/>
</dbReference>
<protein>
    <recommendedName>
        <fullName evidence="12">Bifunctional protein FolD</fullName>
    </recommendedName>
    <domain>
        <recommendedName>
            <fullName evidence="12">Methylenetetrahydrofolate dehydrogenase</fullName>
            <ecNumber evidence="12">1.5.1.5</ecNumber>
        </recommendedName>
    </domain>
    <domain>
        <recommendedName>
            <fullName evidence="12">Methenyltetrahydrofolate cyclohydrolase</fullName>
            <ecNumber evidence="12">3.5.4.9</ecNumber>
        </recommendedName>
    </domain>
</protein>
<keyword evidence="9 12" id="KW-0368">Histidine biosynthesis</keyword>
<comment type="pathway">
    <text evidence="1 12">One-carbon metabolism; tetrahydrofolate interconversion.</text>
</comment>
<comment type="catalytic activity">
    <reaction evidence="12">
        <text>(6R)-5,10-methylene-5,6,7,8-tetrahydrofolate + NADP(+) = (6R)-5,10-methenyltetrahydrofolate + NADPH</text>
        <dbReference type="Rhea" id="RHEA:22812"/>
        <dbReference type="ChEBI" id="CHEBI:15636"/>
        <dbReference type="ChEBI" id="CHEBI:57455"/>
        <dbReference type="ChEBI" id="CHEBI:57783"/>
        <dbReference type="ChEBI" id="CHEBI:58349"/>
        <dbReference type="EC" id="1.5.1.5"/>
    </reaction>
</comment>
<dbReference type="Pfam" id="PF02882">
    <property type="entry name" value="THF_DHG_CYH_C"/>
    <property type="match status" value="1"/>
</dbReference>
<dbReference type="SUPFAM" id="SSF51735">
    <property type="entry name" value="NAD(P)-binding Rossmann-fold domains"/>
    <property type="match status" value="1"/>
</dbReference>
<evidence type="ECO:0000256" key="12">
    <source>
        <dbReference type="HAMAP-Rule" id="MF_01576"/>
    </source>
</evidence>
<feature type="binding site" evidence="12">
    <location>
        <position position="230"/>
    </location>
    <ligand>
        <name>NADP(+)</name>
        <dbReference type="ChEBI" id="CHEBI:58349"/>
    </ligand>
</feature>
<dbReference type="InterPro" id="IPR036291">
    <property type="entry name" value="NAD(P)-bd_dom_sf"/>
</dbReference>
<comment type="caution">
    <text evidence="12">Lacks conserved residue(s) required for the propagation of feature annotation.</text>
</comment>
<comment type="caution">
    <text evidence="15">The sequence shown here is derived from an EMBL/GenBank/DDBJ whole genome shotgun (WGS) entry which is preliminary data.</text>
</comment>
<keyword evidence="4 12" id="KW-0028">Amino-acid biosynthesis</keyword>
<keyword evidence="5 12" id="KW-0658">Purine biosynthesis</keyword>
<keyword evidence="3 12" id="KW-0554">One-carbon metabolism</keyword>
<dbReference type="InterPro" id="IPR020631">
    <property type="entry name" value="THF_DH/CycHdrlase_NAD-bd_dom"/>
</dbReference>
<evidence type="ECO:0000256" key="6">
    <source>
        <dbReference type="ARBA" id="ARBA00022801"/>
    </source>
</evidence>